<proteinExistence type="predicted"/>
<feature type="non-terminal residue" evidence="2">
    <location>
        <position position="283"/>
    </location>
</feature>
<dbReference type="PANTHER" id="PTHR46670">
    <property type="entry name" value="ENDO/EXONUCLEASE/PHOSPHATASE DOMAIN-CONTAINING PROTEIN"/>
    <property type="match status" value="1"/>
</dbReference>
<dbReference type="PANTHER" id="PTHR46670:SF3">
    <property type="entry name" value="ENDONUCLEASE_EXONUCLEASE_PHOSPHATASE DOMAIN-CONTAINING PROTEIN"/>
    <property type="match status" value="1"/>
</dbReference>
<keyword evidence="1" id="KW-0732">Signal</keyword>
<gene>
    <name evidence="2" type="ORF">pdam_00025185</name>
</gene>
<organism evidence="2 3">
    <name type="scientific">Pocillopora damicornis</name>
    <name type="common">Cauliflower coral</name>
    <name type="synonym">Millepora damicornis</name>
    <dbReference type="NCBI Taxonomy" id="46731"/>
    <lineage>
        <taxon>Eukaryota</taxon>
        <taxon>Metazoa</taxon>
        <taxon>Cnidaria</taxon>
        <taxon>Anthozoa</taxon>
        <taxon>Hexacorallia</taxon>
        <taxon>Scleractinia</taxon>
        <taxon>Astrocoeniina</taxon>
        <taxon>Pocilloporidae</taxon>
        <taxon>Pocillopora</taxon>
    </lineage>
</organism>
<evidence type="ECO:0000313" key="3">
    <source>
        <dbReference type="Proteomes" id="UP000275408"/>
    </source>
</evidence>
<sequence length="283" mass="31811">MAANACTFLSLLLIYAISNVDFQTKTSKTHLFSTNNSPTAPRIAIQKRNLEYFAVVRGNTTLAVPGHDLPFEFTIFNDIALNPRPATSVENQVQPGHQVMIKHDSENLLKAPILTYSRQQLMDLRRQCCFPSSKAITLLKQCEPSSHLDILVYQYGNVLHSLLDRHAPIKQHVVTVCPSAPWYSTEIAQNKRIRRKLETTSNVVNNLIDSAKSSYYTTIISDFSGDQKIVQQYPSCFPDSTSLADAFNNFFISKIDKIHNAFTERAPENDLSSSPTTDRPLCD</sequence>
<accession>A0A3M6TZE3</accession>
<evidence type="ECO:0000256" key="1">
    <source>
        <dbReference type="SAM" id="SignalP"/>
    </source>
</evidence>
<keyword evidence="3" id="KW-1185">Reference proteome</keyword>
<protein>
    <submittedName>
        <fullName evidence="2">Uncharacterized protein</fullName>
    </submittedName>
</protein>
<reference evidence="2 3" key="1">
    <citation type="journal article" date="2018" name="Sci. Rep.">
        <title>Comparative analysis of the Pocillopora damicornis genome highlights role of immune system in coral evolution.</title>
        <authorList>
            <person name="Cunning R."/>
            <person name="Bay R.A."/>
            <person name="Gillette P."/>
            <person name="Baker A.C."/>
            <person name="Traylor-Knowles N."/>
        </authorList>
    </citation>
    <scope>NUCLEOTIDE SEQUENCE [LARGE SCALE GENOMIC DNA]</scope>
    <source>
        <strain evidence="2">RSMAS</strain>
        <tissue evidence="2">Whole animal</tissue>
    </source>
</reference>
<feature type="signal peptide" evidence="1">
    <location>
        <begin position="1"/>
        <end position="22"/>
    </location>
</feature>
<feature type="chain" id="PRO_5018279851" evidence="1">
    <location>
        <begin position="23"/>
        <end position="283"/>
    </location>
</feature>
<comment type="caution">
    <text evidence="2">The sequence shown here is derived from an EMBL/GenBank/DDBJ whole genome shotgun (WGS) entry which is preliminary data.</text>
</comment>
<name>A0A3M6TZE3_POCDA</name>
<dbReference type="Proteomes" id="UP000275408">
    <property type="component" value="Unassembled WGS sequence"/>
</dbReference>
<evidence type="ECO:0000313" key="2">
    <source>
        <dbReference type="EMBL" id="RMX46679.1"/>
    </source>
</evidence>
<dbReference type="EMBL" id="RCHS01002604">
    <property type="protein sequence ID" value="RMX46679.1"/>
    <property type="molecule type" value="Genomic_DNA"/>
</dbReference>
<dbReference type="AlphaFoldDB" id="A0A3M6TZE3"/>